<reference evidence="4 5" key="1">
    <citation type="journal article" date="2004" name="Science">
        <title>The Ashbya gossypii genome as a tool for mapping the ancient Saccharomyces cerevisiae genome.</title>
        <authorList>
            <person name="Dietrich F.S."/>
            <person name="Voegeli S."/>
            <person name="Brachat S."/>
            <person name="Lerch A."/>
            <person name="Gates K."/>
            <person name="Steiner S."/>
            <person name="Mohr C."/>
            <person name="Pohlmann R."/>
            <person name="Luedi P."/>
            <person name="Choi S."/>
            <person name="Wing R.A."/>
            <person name="Flavier A."/>
            <person name="Gaffney T.D."/>
            <person name="Philippsen P."/>
        </authorList>
    </citation>
    <scope>NUCLEOTIDE SEQUENCE [LARGE SCALE GENOMIC DNA]</scope>
    <source>
        <strain evidence="5">ATCC 10895 / CBS 109.51 / FGSC 9923 / NRRL Y-1056</strain>
    </source>
</reference>
<dbReference type="InParanoid" id="Q75EQ6"/>
<accession>Q75EQ6</accession>
<dbReference type="Proteomes" id="UP000000591">
    <property type="component" value="Chromosome I"/>
</dbReference>
<dbReference type="EMBL" id="AE016814">
    <property type="protein sequence ID" value="AAS50388.1"/>
    <property type="molecule type" value="Genomic_DNA"/>
</dbReference>
<dbReference type="eggNOG" id="ENOG502SPD1">
    <property type="taxonomic scope" value="Eukaryota"/>
</dbReference>
<feature type="region of interest" description="Disordered" evidence="2">
    <location>
        <begin position="70"/>
        <end position="90"/>
    </location>
</feature>
<evidence type="ECO:0000259" key="3">
    <source>
        <dbReference type="Pfam" id="PF12550"/>
    </source>
</evidence>
<dbReference type="RefSeq" id="NP_982564.1">
    <property type="nucleotide sequence ID" value="NM_207917.1"/>
</dbReference>
<feature type="coiled-coil region" evidence="1">
    <location>
        <begin position="17"/>
        <end position="44"/>
    </location>
</feature>
<protein>
    <submittedName>
        <fullName evidence="4">AAR023Cp</fullName>
    </submittedName>
</protein>
<dbReference type="OrthoDB" id="428577at2759"/>
<dbReference type="InterPro" id="IPR052146">
    <property type="entry name" value="HOT1"/>
</dbReference>
<reference evidence="5" key="2">
    <citation type="journal article" date="2013" name="G3 (Bethesda)">
        <title>Genomes of Ashbya fungi isolated from insects reveal four mating-type loci, numerous translocations, lack of transposons, and distinct gene duplications.</title>
        <authorList>
            <person name="Dietrich F.S."/>
            <person name="Voegeli S."/>
            <person name="Kuo S."/>
            <person name="Philippsen P."/>
        </authorList>
    </citation>
    <scope>GENOME REANNOTATION</scope>
    <source>
        <strain evidence="5">ATCC 10895 / CBS 109.51 / FGSC 9923 / NRRL Y-1056</strain>
    </source>
</reference>
<dbReference type="AlphaFoldDB" id="Q75EQ6"/>
<dbReference type="HOGENOM" id="CLU_735808_0_0_1"/>
<dbReference type="PANTHER" id="PTHR37784">
    <property type="entry name" value="PROTEIN MSN1"/>
    <property type="match status" value="1"/>
</dbReference>
<gene>
    <name evidence="4" type="ORF">AGOS_AAR023C</name>
</gene>
<dbReference type="InterPro" id="IPR022210">
    <property type="entry name" value="TF_GCR1-like"/>
</dbReference>
<name>Q75EQ6_EREGS</name>
<proteinExistence type="predicted"/>
<keyword evidence="1" id="KW-0175">Coiled coil</keyword>
<feature type="domain" description="Transcription activator GCR1-like" evidence="3">
    <location>
        <begin position="221"/>
        <end position="297"/>
    </location>
</feature>
<dbReference type="PANTHER" id="PTHR37784:SF2">
    <property type="entry name" value="HIGH-OSMOLARITY-INDUCED TRANSCRIPTION PROTEIN 1"/>
    <property type="match status" value="1"/>
</dbReference>
<evidence type="ECO:0000313" key="4">
    <source>
        <dbReference type="EMBL" id="AAS50388.1"/>
    </source>
</evidence>
<evidence type="ECO:0000256" key="1">
    <source>
        <dbReference type="SAM" id="Coils"/>
    </source>
</evidence>
<evidence type="ECO:0000313" key="5">
    <source>
        <dbReference type="Proteomes" id="UP000000591"/>
    </source>
</evidence>
<dbReference type="OMA" id="SEIWNDY"/>
<dbReference type="KEGG" id="ago:AGOS_AAR023C"/>
<dbReference type="Pfam" id="PF12550">
    <property type="entry name" value="GCR1_C"/>
    <property type="match status" value="1"/>
</dbReference>
<dbReference type="GeneID" id="4618801"/>
<evidence type="ECO:0000256" key="2">
    <source>
        <dbReference type="SAM" id="MobiDB-lite"/>
    </source>
</evidence>
<keyword evidence="5" id="KW-1185">Reference proteome</keyword>
<sequence length="320" mass="36434">MALSNEVSPLDITSTNIKHVNRMFQEMEVRMAHLQRQVDSLRVRVRREHTKRKRLELRLVSRFGELARRVAESGSSAEEEDEGVGPLGRPLDMFEDMLRERDAGGSEREGERLPRRRGGMLDGLMGAQEELAGEAPGQVLVDTQHPHEDLAALINDALNGCNGSKRRSLSNEFAARRRQPSVGSQTRLPIFPIKPAAPSAALETSRRYDEEDIKLKYGVSFSEKYSKVSEIWNDYVKASDKGISIRSLEASFSNKWRANMKKSVKKKYNRRLIVVRAIETGIKRGRTQEECIEILDAFLRQNNKTVSHFYKKSNLPKELV</sequence>
<organism evidence="4 5">
    <name type="scientific">Eremothecium gossypii (strain ATCC 10895 / CBS 109.51 / FGSC 9923 / NRRL Y-1056)</name>
    <name type="common">Yeast</name>
    <name type="synonym">Ashbya gossypii</name>
    <dbReference type="NCBI Taxonomy" id="284811"/>
    <lineage>
        <taxon>Eukaryota</taxon>
        <taxon>Fungi</taxon>
        <taxon>Dikarya</taxon>
        <taxon>Ascomycota</taxon>
        <taxon>Saccharomycotina</taxon>
        <taxon>Saccharomycetes</taxon>
        <taxon>Saccharomycetales</taxon>
        <taxon>Saccharomycetaceae</taxon>
        <taxon>Eremothecium</taxon>
    </lineage>
</organism>